<evidence type="ECO:0000313" key="2">
    <source>
        <dbReference type="EMBL" id="KAF9763876.1"/>
    </source>
</evidence>
<dbReference type="EMBL" id="SBJO01000050">
    <property type="protein sequence ID" value="KAF9763876.1"/>
    <property type="molecule type" value="Genomic_DNA"/>
</dbReference>
<comment type="caution">
    <text evidence="2">The sequence shown here is derived from an EMBL/GenBank/DDBJ whole genome shotgun (WGS) entry which is preliminary data.</text>
</comment>
<accession>A0A9P6KZI8</accession>
<dbReference type="OrthoDB" id="2192991at2759"/>
<evidence type="ECO:0000313" key="3">
    <source>
        <dbReference type="Proteomes" id="UP000740883"/>
    </source>
</evidence>
<name>A0A9P6KZI8_9MICR</name>
<proteinExistence type="predicted"/>
<feature type="coiled-coil region" evidence="1">
    <location>
        <begin position="23"/>
        <end position="53"/>
    </location>
</feature>
<keyword evidence="1" id="KW-0175">Coiled coil</keyword>
<sequence length="160" mass="19312">MQKKYYERKQLKHRKTHGKVEKRSELIERLKKKKEVKEKIKQAKLEIENKTGKEYFFKYNSVKKQNSGQLVDVIKDTKEELDKKRIFVDKEIDRVENKLKEFLIKIKPNKIVFDEDGTPIKKECGVFLEQDSEEMNVYKEYLNQLLETKSKITEQLEEIL</sequence>
<dbReference type="AlphaFoldDB" id="A0A9P6KZI8"/>
<gene>
    <name evidence="2" type="ORF">NGRA_0984</name>
</gene>
<protein>
    <submittedName>
        <fullName evidence="2">Uncharacterized protein</fullName>
    </submittedName>
</protein>
<organism evidence="2 3">
    <name type="scientific">Nosema granulosis</name>
    <dbReference type="NCBI Taxonomy" id="83296"/>
    <lineage>
        <taxon>Eukaryota</taxon>
        <taxon>Fungi</taxon>
        <taxon>Fungi incertae sedis</taxon>
        <taxon>Microsporidia</taxon>
        <taxon>Nosematidae</taxon>
        <taxon>Nosema</taxon>
    </lineage>
</organism>
<evidence type="ECO:0000256" key="1">
    <source>
        <dbReference type="SAM" id="Coils"/>
    </source>
</evidence>
<dbReference type="Proteomes" id="UP000740883">
    <property type="component" value="Unassembled WGS sequence"/>
</dbReference>
<keyword evidence="3" id="KW-1185">Reference proteome</keyword>
<reference evidence="2 3" key="1">
    <citation type="journal article" date="2020" name="Genome Biol. Evol.">
        <title>Comparative genomics of strictly vertically transmitted, feminizing microsporidia endosymbionts of amphipod crustaceans.</title>
        <authorList>
            <person name="Cormier A."/>
            <person name="Chebbi M.A."/>
            <person name="Giraud I."/>
            <person name="Wattier R."/>
            <person name="Teixeira M."/>
            <person name="Gilbert C."/>
            <person name="Rigaud T."/>
            <person name="Cordaux R."/>
        </authorList>
    </citation>
    <scope>NUCLEOTIDE SEQUENCE [LARGE SCALE GENOMIC DNA]</scope>
    <source>
        <strain evidence="2 3">Ou3-Ou53</strain>
    </source>
</reference>